<feature type="compositionally biased region" description="Low complexity" evidence="2">
    <location>
        <begin position="58"/>
        <end position="77"/>
    </location>
</feature>
<organism evidence="3 4">
    <name type="scientific">Elliptochloris bilobata</name>
    <dbReference type="NCBI Taxonomy" id="381761"/>
    <lineage>
        <taxon>Eukaryota</taxon>
        <taxon>Viridiplantae</taxon>
        <taxon>Chlorophyta</taxon>
        <taxon>core chlorophytes</taxon>
        <taxon>Trebouxiophyceae</taxon>
        <taxon>Trebouxiophyceae incertae sedis</taxon>
        <taxon>Elliptochloris clade</taxon>
        <taxon>Elliptochloris</taxon>
    </lineage>
</organism>
<evidence type="ECO:0000313" key="4">
    <source>
        <dbReference type="Proteomes" id="UP001445335"/>
    </source>
</evidence>
<dbReference type="GO" id="GO:0030687">
    <property type="term" value="C:preribosome, large subunit precursor"/>
    <property type="evidence" value="ECO:0007669"/>
    <property type="project" value="TreeGrafter"/>
</dbReference>
<dbReference type="EMBL" id="JALJOU010000041">
    <property type="protein sequence ID" value="KAK9832556.1"/>
    <property type="molecule type" value="Genomic_DNA"/>
</dbReference>
<feature type="region of interest" description="Disordered" evidence="2">
    <location>
        <begin position="119"/>
        <end position="167"/>
    </location>
</feature>
<evidence type="ECO:0000256" key="1">
    <source>
        <dbReference type="ARBA" id="ARBA00007462"/>
    </source>
</evidence>
<evidence type="ECO:0000256" key="2">
    <source>
        <dbReference type="SAM" id="MobiDB-lite"/>
    </source>
</evidence>
<dbReference type="GO" id="GO:0000470">
    <property type="term" value="P:maturation of LSU-rRNA"/>
    <property type="evidence" value="ECO:0007669"/>
    <property type="project" value="TreeGrafter"/>
</dbReference>
<accession>A0AAW1RGX2</accession>
<feature type="compositionally biased region" description="Basic and acidic residues" evidence="2">
    <location>
        <begin position="129"/>
        <end position="150"/>
    </location>
</feature>
<feature type="compositionally biased region" description="Low complexity" evidence="2">
    <location>
        <begin position="224"/>
        <end position="255"/>
    </location>
</feature>
<reference evidence="3 4" key="1">
    <citation type="journal article" date="2024" name="Nat. Commun.">
        <title>Phylogenomics reveals the evolutionary origins of lichenization in chlorophyte algae.</title>
        <authorList>
            <person name="Puginier C."/>
            <person name="Libourel C."/>
            <person name="Otte J."/>
            <person name="Skaloud P."/>
            <person name="Haon M."/>
            <person name="Grisel S."/>
            <person name="Petersen M."/>
            <person name="Berrin J.G."/>
            <person name="Delaux P.M."/>
            <person name="Dal Grande F."/>
            <person name="Keller J."/>
        </authorList>
    </citation>
    <scope>NUCLEOTIDE SEQUENCE [LARGE SCALE GENOMIC DNA]</scope>
    <source>
        <strain evidence="3 4">SAG 245.80</strain>
    </source>
</reference>
<dbReference type="InterPro" id="IPR012459">
    <property type="entry name" value="Rrp15"/>
</dbReference>
<protein>
    <recommendedName>
        <fullName evidence="5">RRP15-like protein</fullName>
    </recommendedName>
</protein>
<dbReference type="GO" id="GO:0000460">
    <property type="term" value="P:maturation of 5.8S rRNA"/>
    <property type="evidence" value="ECO:0007669"/>
    <property type="project" value="TreeGrafter"/>
</dbReference>
<feature type="compositionally biased region" description="Gly residues" evidence="2">
    <location>
        <begin position="268"/>
        <end position="281"/>
    </location>
</feature>
<comment type="caution">
    <text evidence="3">The sequence shown here is derived from an EMBL/GenBank/DDBJ whole genome shotgun (WGS) entry which is preliminary data.</text>
</comment>
<name>A0AAW1RGX2_9CHLO</name>
<dbReference type="Pfam" id="PF07890">
    <property type="entry name" value="Rrp15p"/>
    <property type="match status" value="1"/>
</dbReference>
<dbReference type="PANTHER" id="PTHR13245:SF14">
    <property type="entry name" value="RRP15-LIKE PROTEIN"/>
    <property type="match status" value="1"/>
</dbReference>
<dbReference type="PANTHER" id="PTHR13245">
    <property type="entry name" value="RRP15-LIKE PROTEIN"/>
    <property type="match status" value="1"/>
</dbReference>
<evidence type="ECO:0008006" key="5">
    <source>
        <dbReference type="Google" id="ProtNLM"/>
    </source>
</evidence>
<sequence>MEVAQLAALRENAADGFEPSYYERSGSDDSDDLGDAEFERAAAAGAAGPGGDDRDSDGAGLLSGEATASGSDSDGPIPGSPHDHKATGGDSKAASFARAFAKVMGGAAGGGAAAAAPILAGSKSLGKRKREEAEAERSDRAARKLRADMRRRGHIVVKKKGDDPASDAAEKALMKTATRGVVRLFNAVAKAQRAQREAAGGGARGRAARLSKSGFLAELRGAAPDAAGGAAAAPGPAAPNLKPAPAASAPSAEGAPAGGKGWAVLREGGPGSGLGLAGVPGSGVRMRDWDTRAGSSDEEAAPDGLGLGSAGMEDGSGSDSDDGSW</sequence>
<feature type="region of interest" description="Disordered" evidence="2">
    <location>
        <begin position="1"/>
        <end position="92"/>
    </location>
</feature>
<feature type="region of interest" description="Disordered" evidence="2">
    <location>
        <begin position="224"/>
        <end position="325"/>
    </location>
</feature>
<dbReference type="Proteomes" id="UP001445335">
    <property type="component" value="Unassembled WGS sequence"/>
</dbReference>
<comment type="similarity">
    <text evidence="1">Belongs to the RRP15 family.</text>
</comment>
<proteinExistence type="inferred from homology"/>
<gene>
    <name evidence="3" type="ORF">WJX81_008662</name>
</gene>
<dbReference type="AlphaFoldDB" id="A0AAW1RGX2"/>
<evidence type="ECO:0000313" key="3">
    <source>
        <dbReference type="EMBL" id="KAK9832556.1"/>
    </source>
</evidence>
<keyword evidence="4" id="KW-1185">Reference proteome</keyword>